<keyword evidence="1" id="KW-0812">Transmembrane</keyword>
<reference evidence="3" key="1">
    <citation type="journal article" date="2019" name="Int. J. Syst. Evol. Microbiol.">
        <title>The Global Catalogue of Microorganisms (GCM) 10K type strain sequencing project: providing services to taxonomists for standard genome sequencing and annotation.</title>
        <authorList>
            <consortium name="The Broad Institute Genomics Platform"/>
            <consortium name="The Broad Institute Genome Sequencing Center for Infectious Disease"/>
            <person name="Wu L."/>
            <person name="Ma J."/>
        </authorList>
    </citation>
    <scope>NUCLEOTIDE SEQUENCE [LARGE SCALE GENOMIC DNA]</scope>
    <source>
        <strain evidence="3">CGMCC-1.15741</strain>
    </source>
</reference>
<dbReference type="RefSeq" id="WP_377377329.1">
    <property type="nucleotide sequence ID" value="NZ_JBHSSW010000008.1"/>
</dbReference>
<evidence type="ECO:0000256" key="1">
    <source>
        <dbReference type="SAM" id="Phobius"/>
    </source>
</evidence>
<gene>
    <name evidence="2" type="ORF">ACFQDM_07140</name>
</gene>
<sequence length="57" mass="6154">MPDPSFTTAFVLIAIAASIPASVYAFDQYFMRIEPFDWLKPVSFAVAALILAAGVMA</sequence>
<keyword evidence="1" id="KW-1133">Transmembrane helix</keyword>
<name>A0ABW1S8J8_9PROT</name>
<evidence type="ECO:0000313" key="2">
    <source>
        <dbReference type="EMBL" id="MFC6197846.1"/>
    </source>
</evidence>
<keyword evidence="3" id="KW-1185">Reference proteome</keyword>
<organism evidence="2 3">
    <name type="scientific">Ponticaulis profundi</name>
    <dbReference type="NCBI Taxonomy" id="2665222"/>
    <lineage>
        <taxon>Bacteria</taxon>
        <taxon>Pseudomonadati</taxon>
        <taxon>Pseudomonadota</taxon>
        <taxon>Alphaproteobacteria</taxon>
        <taxon>Hyphomonadales</taxon>
        <taxon>Hyphomonadaceae</taxon>
        <taxon>Ponticaulis</taxon>
    </lineage>
</organism>
<proteinExistence type="predicted"/>
<comment type="caution">
    <text evidence="2">The sequence shown here is derived from an EMBL/GenBank/DDBJ whole genome shotgun (WGS) entry which is preliminary data.</text>
</comment>
<feature type="transmembrane region" description="Helical" evidence="1">
    <location>
        <begin position="38"/>
        <end position="56"/>
    </location>
</feature>
<feature type="transmembrane region" description="Helical" evidence="1">
    <location>
        <begin position="6"/>
        <end position="26"/>
    </location>
</feature>
<accession>A0ABW1S8J8</accession>
<keyword evidence="1" id="KW-0472">Membrane</keyword>
<evidence type="ECO:0000313" key="3">
    <source>
        <dbReference type="Proteomes" id="UP001596303"/>
    </source>
</evidence>
<dbReference type="Proteomes" id="UP001596303">
    <property type="component" value="Unassembled WGS sequence"/>
</dbReference>
<protein>
    <submittedName>
        <fullName evidence="2">Uncharacterized protein</fullName>
    </submittedName>
</protein>
<dbReference type="EMBL" id="JBHSSW010000008">
    <property type="protein sequence ID" value="MFC6197846.1"/>
    <property type="molecule type" value="Genomic_DNA"/>
</dbReference>